<feature type="compositionally biased region" description="Low complexity" evidence="1">
    <location>
        <begin position="98"/>
        <end position="108"/>
    </location>
</feature>
<accession>A0A976R6R4</accession>
<dbReference type="EMBL" id="OM869567">
    <property type="protein sequence ID" value="UPW36476.1"/>
    <property type="molecule type" value="Genomic_DNA"/>
</dbReference>
<feature type="region of interest" description="Disordered" evidence="1">
    <location>
        <begin position="94"/>
        <end position="118"/>
    </location>
</feature>
<reference evidence="2" key="1">
    <citation type="submission" date="2022-02" db="EMBL/GenBank/DDBJ databases">
        <title>Towards deciphering the DNA virus diversity associated with rodent species in the families Cricetidae and Heteromyidae.</title>
        <authorList>
            <person name="Lund M."/>
            <person name="Larsen B.B."/>
            <person name="Gryseels S."/>
            <person name="Kraberger S."/>
            <person name="Rowsey D.M."/>
            <person name="Steger L."/>
            <person name="Yule K.M."/>
            <person name="Upham N.S."/>
            <person name="Worobey M."/>
            <person name="Van Doorslaer K."/>
            <person name="Varsani A."/>
        </authorList>
    </citation>
    <scope>NUCLEOTIDE SEQUENCE</scope>
    <source>
        <strain evidence="2">UA08Rod_4577</strain>
    </source>
</reference>
<evidence type="ECO:0000256" key="1">
    <source>
        <dbReference type="SAM" id="MobiDB-lite"/>
    </source>
</evidence>
<protein>
    <submittedName>
        <fullName evidence="2">DNA pilot protein</fullName>
    </submittedName>
</protein>
<name>A0A976R6R4_9VIRU</name>
<organism evidence="2">
    <name type="scientific">Sigmofec virus UA08Rod_4577</name>
    <dbReference type="NCBI Taxonomy" id="2929404"/>
    <lineage>
        <taxon>Viruses</taxon>
        <taxon>Monodnaviria</taxon>
        <taxon>Sangervirae</taxon>
        <taxon>Phixviricota</taxon>
        <taxon>Malgrandaviricetes</taxon>
        <taxon>Petitvirales</taxon>
        <taxon>Microviridae</taxon>
    </lineage>
</organism>
<sequence length="434" mass="48275">MGIFDSVDKINRYKNSDNIWEVLSWAAGNAAAGNKTSRNRGETFSQTDVAKMMIDRKQWEDEVDLEQSQWEERSSIQGMANQYEQAGFNRVMATGIQPSSGSTPSGSGADNASSQTEDSPLGIAGLILDMIQGGATFGADMKRVANESQQVENETNVSNADVVLKQSEASKNKAEENYYASLTKGKDIENVIQGIKSQYADMHEWISVQKGLGELKSQIDDSNVKAALINLYGSEAALNESQVDINHVVSRIKELDEQQMQLSLKYYEQFQISQLTLLDTQVNLNDASAKLTMEQYFTEYIMRPFRETAAELANEGRSIENEQNRKVTDWYHFYKCWNNINQTAGVAAEWYKGTKLGKIQSNIGGKELPPAGTPNSPIQNVPQQKPITVDGKTYNSVEEANAAAMRWAKDIYDKTGKPPRGFNAEDLSMPSFTM</sequence>
<evidence type="ECO:0000313" key="2">
    <source>
        <dbReference type="EMBL" id="UPW36476.1"/>
    </source>
</evidence>
<proteinExistence type="predicted"/>